<protein>
    <recommendedName>
        <fullName evidence="2">DUF7729 domain-containing protein</fullName>
    </recommendedName>
</protein>
<evidence type="ECO:0000259" key="2">
    <source>
        <dbReference type="Pfam" id="PF24855"/>
    </source>
</evidence>
<evidence type="ECO:0000313" key="3">
    <source>
        <dbReference type="EMBL" id="KAK7453260.1"/>
    </source>
</evidence>
<dbReference type="InterPro" id="IPR056146">
    <property type="entry name" value="DUF7729"/>
</dbReference>
<comment type="caution">
    <text evidence="3">The sequence shown here is derived from an EMBL/GenBank/DDBJ whole genome shotgun (WGS) entry which is preliminary data.</text>
</comment>
<dbReference type="Proteomes" id="UP001498398">
    <property type="component" value="Unassembled WGS sequence"/>
</dbReference>
<accession>A0ABR1JAR2</accession>
<feature type="domain" description="DUF7729" evidence="2">
    <location>
        <begin position="49"/>
        <end position="105"/>
    </location>
</feature>
<feature type="region of interest" description="Disordered" evidence="1">
    <location>
        <begin position="1"/>
        <end position="23"/>
    </location>
</feature>
<dbReference type="EMBL" id="JBANRG010000027">
    <property type="protein sequence ID" value="KAK7453260.1"/>
    <property type="molecule type" value="Genomic_DNA"/>
</dbReference>
<proteinExistence type="predicted"/>
<evidence type="ECO:0000313" key="4">
    <source>
        <dbReference type="Proteomes" id="UP001498398"/>
    </source>
</evidence>
<gene>
    <name evidence="3" type="ORF">VKT23_011936</name>
</gene>
<dbReference type="Pfam" id="PF24855">
    <property type="entry name" value="DUF7729"/>
    <property type="match status" value="1"/>
</dbReference>
<name>A0ABR1JAR2_9AGAR</name>
<reference evidence="3 4" key="1">
    <citation type="submission" date="2024-01" db="EMBL/GenBank/DDBJ databases">
        <title>A draft genome for the cacao thread blight pathogen Marasmiellus scandens.</title>
        <authorList>
            <person name="Baruah I.K."/>
            <person name="Leung J."/>
            <person name="Bukari Y."/>
            <person name="Amoako-Attah I."/>
            <person name="Meinhardt L.W."/>
            <person name="Bailey B.A."/>
            <person name="Cohen S.P."/>
        </authorList>
    </citation>
    <scope>NUCLEOTIDE SEQUENCE [LARGE SCALE GENOMIC DNA]</scope>
    <source>
        <strain evidence="3 4">GH-19</strain>
    </source>
</reference>
<evidence type="ECO:0000256" key="1">
    <source>
        <dbReference type="SAM" id="MobiDB-lite"/>
    </source>
</evidence>
<organism evidence="3 4">
    <name type="scientific">Marasmiellus scandens</name>
    <dbReference type="NCBI Taxonomy" id="2682957"/>
    <lineage>
        <taxon>Eukaryota</taxon>
        <taxon>Fungi</taxon>
        <taxon>Dikarya</taxon>
        <taxon>Basidiomycota</taxon>
        <taxon>Agaricomycotina</taxon>
        <taxon>Agaricomycetes</taxon>
        <taxon>Agaricomycetidae</taxon>
        <taxon>Agaricales</taxon>
        <taxon>Marasmiineae</taxon>
        <taxon>Omphalotaceae</taxon>
        <taxon>Marasmiellus</taxon>
    </lineage>
</organism>
<sequence>MSISVGSSTSEAGSSTAVPTTAASAASQGVPTFQSHHSFSSTLGLEWIRSELQHAGCLDFFKNMTNTAPFRSCRPFSMLSLWSSSFTAARSNMSLLNGILWGMCNP</sequence>
<keyword evidence="4" id="KW-1185">Reference proteome</keyword>